<dbReference type="InterPro" id="IPR005084">
    <property type="entry name" value="CBM6"/>
</dbReference>
<feature type="signal peptide" evidence="2">
    <location>
        <begin position="1"/>
        <end position="35"/>
    </location>
</feature>
<comment type="caution">
    <text evidence="4">The sequence shown here is derived from an EMBL/GenBank/DDBJ whole genome shotgun (WGS) entry which is preliminary data.</text>
</comment>
<proteinExistence type="predicted"/>
<dbReference type="InterPro" id="IPR008979">
    <property type="entry name" value="Galactose-bd-like_sf"/>
</dbReference>
<feature type="domain" description="CBM6" evidence="3">
    <location>
        <begin position="38"/>
        <end position="163"/>
    </location>
</feature>
<evidence type="ECO:0000313" key="4">
    <source>
        <dbReference type="EMBL" id="NUU59900.1"/>
    </source>
</evidence>
<organism evidence="4 5">
    <name type="scientific">Paenibacillus agri</name>
    <dbReference type="NCBI Taxonomy" id="2744309"/>
    <lineage>
        <taxon>Bacteria</taxon>
        <taxon>Bacillati</taxon>
        <taxon>Bacillota</taxon>
        <taxon>Bacilli</taxon>
        <taxon>Bacillales</taxon>
        <taxon>Paenibacillaceae</taxon>
        <taxon>Paenibacillus</taxon>
    </lineage>
</organism>
<evidence type="ECO:0000256" key="2">
    <source>
        <dbReference type="SAM" id="SignalP"/>
    </source>
</evidence>
<evidence type="ECO:0000256" key="1">
    <source>
        <dbReference type="ARBA" id="ARBA00022729"/>
    </source>
</evidence>
<name>A0A850EJA3_9BACL</name>
<keyword evidence="1 2" id="KW-0732">Signal</keyword>
<dbReference type="InterPro" id="IPR006584">
    <property type="entry name" value="Cellulose-bd_IV"/>
</dbReference>
<dbReference type="EMBL" id="JABWCS010000194">
    <property type="protein sequence ID" value="NUU59900.1"/>
    <property type="molecule type" value="Genomic_DNA"/>
</dbReference>
<sequence length="562" mass="60927">MLNFVQKNKRLLAFASAALLILTVCISFAPSVASAASAFNQTAASGYSSQSGVQLENSTEGGQNVAFVDNGDYIVFNNVDFGSGANSIDVRVASNNSGGNIEVRLDSLNGTLVGTVAVPGTGGWQSWVTKSGAISGASGVHTLYLKFTGGSGNLFNLLWFKFNAGSTGGGGDVVGKLYAGYQGWFNAAGDGSPNGGWVHWSKNSSAPSASGNVNFELYPDLREYSKLYQTGLANLGNGTPAKLFSSYDQETVNKHFEWMQSYNIDGAALQRFGAEESDTPNNWKTNRDSVAVKVKNAAEFYNRKFYVMYDITGMNASNWVNAVKHDWTTNIVNNMHLPSSSAYAKQNGKTVVCIWGIGFTDRPGTAAEAANLISWFKNQGIYVIGGVPTYWRTGNNDSRSDFLNVYKSLDMISPWSVGRFGMDGVDNFKNNQLQPDLAFTQQNGIDYQPVMSPGFAWSNMTGQQKNQIPRAHGDYMWKQAYNIKSLGISTGYVAMFDEYDEGTAIAKAAENSSMIPTNQYFLTLDADGVAVSADFYLRLTGDINRLLKGQIPLTVNHPTSHQ</sequence>
<gene>
    <name evidence="4" type="ORF">HPT30_05965</name>
</gene>
<dbReference type="SMART" id="SM00606">
    <property type="entry name" value="CBD_IV"/>
    <property type="match status" value="1"/>
</dbReference>
<keyword evidence="5" id="KW-1185">Reference proteome</keyword>
<evidence type="ECO:0000259" key="3">
    <source>
        <dbReference type="PROSITE" id="PS51175"/>
    </source>
</evidence>
<dbReference type="AlphaFoldDB" id="A0A850EJA3"/>
<reference evidence="4" key="1">
    <citation type="submission" date="2020-06" db="EMBL/GenBank/DDBJ databases">
        <title>Paenibacillus sp. nov., isolated from soil.</title>
        <authorList>
            <person name="Seo Y.L."/>
        </authorList>
    </citation>
    <scope>NUCLEOTIDE SEQUENCE [LARGE SCALE GENOMIC DNA]</scope>
    <source>
        <strain evidence="4">JW14</strain>
    </source>
</reference>
<dbReference type="CDD" id="cd11576">
    <property type="entry name" value="GH99_GH71_like_2"/>
    <property type="match status" value="1"/>
</dbReference>
<dbReference type="RefSeq" id="WP_175370518.1">
    <property type="nucleotide sequence ID" value="NZ_JABWCS010000194.1"/>
</dbReference>
<accession>A0A850EJA3</accession>
<dbReference type="CDD" id="cd04084">
    <property type="entry name" value="CBM6_xylanase-like"/>
    <property type="match status" value="1"/>
</dbReference>
<protein>
    <submittedName>
        <fullName evidence="4">Carbohydrate-binding protein</fullName>
    </submittedName>
</protein>
<dbReference type="GO" id="GO:0030246">
    <property type="term" value="F:carbohydrate binding"/>
    <property type="evidence" value="ECO:0007669"/>
    <property type="project" value="InterPro"/>
</dbReference>
<evidence type="ECO:0000313" key="5">
    <source>
        <dbReference type="Proteomes" id="UP000564806"/>
    </source>
</evidence>
<feature type="chain" id="PRO_5032375282" evidence="2">
    <location>
        <begin position="36"/>
        <end position="562"/>
    </location>
</feature>
<dbReference type="Gene3D" id="2.60.120.260">
    <property type="entry name" value="Galactose-binding domain-like"/>
    <property type="match status" value="1"/>
</dbReference>
<dbReference type="Gene3D" id="3.20.20.80">
    <property type="entry name" value="Glycosidases"/>
    <property type="match status" value="1"/>
</dbReference>
<dbReference type="SUPFAM" id="SSF49785">
    <property type="entry name" value="Galactose-binding domain-like"/>
    <property type="match status" value="1"/>
</dbReference>
<dbReference type="PROSITE" id="PS51175">
    <property type="entry name" value="CBM6"/>
    <property type="match status" value="1"/>
</dbReference>
<dbReference type="Pfam" id="PF03422">
    <property type="entry name" value="CBM_6"/>
    <property type="match status" value="1"/>
</dbReference>
<dbReference type="Proteomes" id="UP000564806">
    <property type="component" value="Unassembled WGS sequence"/>
</dbReference>